<keyword evidence="3" id="KW-1003">Cell membrane</keyword>
<evidence type="ECO:0000256" key="7">
    <source>
        <dbReference type="SAM" id="Phobius"/>
    </source>
</evidence>
<comment type="similarity">
    <text evidence="2">Belongs to the EccD/Snm4 family.</text>
</comment>
<keyword evidence="10" id="KW-1185">Reference proteome</keyword>
<feature type="transmembrane region" description="Helical" evidence="7">
    <location>
        <begin position="176"/>
        <end position="197"/>
    </location>
</feature>
<dbReference type="Gene3D" id="3.10.20.90">
    <property type="entry name" value="Phosphatidylinositol 3-kinase Catalytic Subunit, Chain A, domain 1"/>
    <property type="match status" value="1"/>
</dbReference>
<dbReference type="AlphaFoldDB" id="A0A553ZMN5"/>
<feature type="transmembrane region" description="Helical" evidence="7">
    <location>
        <begin position="347"/>
        <end position="364"/>
    </location>
</feature>
<keyword evidence="4 7" id="KW-0812">Transmembrane</keyword>
<dbReference type="InterPro" id="IPR006707">
    <property type="entry name" value="T7SS_EccD"/>
</dbReference>
<evidence type="ECO:0000313" key="10">
    <source>
        <dbReference type="Proteomes" id="UP000320888"/>
    </source>
</evidence>
<dbReference type="Pfam" id="PF19053">
    <property type="entry name" value="EccD"/>
    <property type="match status" value="1"/>
</dbReference>
<dbReference type="InterPro" id="IPR044049">
    <property type="entry name" value="EccD_transm"/>
</dbReference>
<dbReference type="PIRSF" id="PIRSF017804">
    <property type="entry name" value="Secretion_EccD1"/>
    <property type="match status" value="1"/>
</dbReference>
<keyword evidence="6 7" id="KW-0472">Membrane</keyword>
<reference evidence="9 10" key="1">
    <citation type="submission" date="2019-07" db="EMBL/GenBank/DDBJ databases">
        <title>Draft genome for Streptomyces benahoarensis MZ03-48.</title>
        <authorList>
            <person name="Gonzalez-Pimentel J.L."/>
        </authorList>
    </citation>
    <scope>NUCLEOTIDE SEQUENCE [LARGE SCALE GENOMIC DNA]</scope>
    <source>
        <strain evidence="9 10">MZ03-48</strain>
    </source>
</reference>
<feature type="domain" description="EccD-like transmembrane" evidence="8">
    <location>
        <begin position="123"/>
        <end position="461"/>
    </location>
</feature>
<feature type="transmembrane region" description="Helical" evidence="7">
    <location>
        <begin position="401"/>
        <end position="421"/>
    </location>
</feature>
<comment type="caution">
    <text evidence="9">The sequence shown here is derived from an EMBL/GenBank/DDBJ whole genome shotgun (WGS) entry which is preliminary data.</text>
</comment>
<feature type="transmembrane region" description="Helical" evidence="7">
    <location>
        <begin position="376"/>
        <end position="395"/>
    </location>
</feature>
<dbReference type="RefSeq" id="WP_143941925.1">
    <property type="nucleotide sequence ID" value="NZ_VKLS01000061.1"/>
</dbReference>
<dbReference type="Proteomes" id="UP000320888">
    <property type="component" value="Unassembled WGS sequence"/>
</dbReference>
<feature type="transmembrane region" description="Helical" evidence="7">
    <location>
        <begin position="149"/>
        <end position="169"/>
    </location>
</feature>
<evidence type="ECO:0000256" key="4">
    <source>
        <dbReference type="ARBA" id="ARBA00022692"/>
    </source>
</evidence>
<dbReference type="InterPro" id="IPR024962">
    <property type="entry name" value="YukD-like"/>
</dbReference>
<dbReference type="OrthoDB" id="4775372at2"/>
<feature type="transmembrane region" description="Helical" evidence="7">
    <location>
        <begin position="209"/>
        <end position="228"/>
    </location>
</feature>
<dbReference type="GO" id="GO:0005886">
    <property type="term" value="C:plasma membrane"/>
    <property type="evidence" value="ECO:0007669"/>
    <property type="project" value="UniProtKB-SubCell"/>
</dbReference>
<dbReference type="Pfam" id="PF08817">
    <property type="entry name" value="YukD"/>
    <property type="match status" value="1"/>
</dbReference>
<feature type="transmembrane region" description="Helical" evidence="7">
    <location>
        <begin position="322"/>
        <end position="341"/>
    </location>
</feature>
<evidence type="ECO:0000256" key="6">
    <source>
        <dbReference type="ARBA" id="ARBA00023136"/>
    </source>
</evidence>
<dbReference type="NCBIfam" id="TIGR03920">
    <property type="entry name" value="T7SS_EccD"/>
    <property type="match status" value="1"/>
</dbReference>
<dbReference type="EMBL" id="VKLS01000061">
    <property type="protein sequence ID" value="TSB42741.1"/>
    <property type="molecule type" value="Genomic_DNA"/>
</dbReference>
<accession>A0A553ZMN5</accession>
<evidence type="ECO:0000313" key="9">
    <source>
        <dbReference type="EMBL" id="TSB42741.1"/>
    </source>
</evidence>
<evidence type="ECO:0000256" key="1">
    <source>
        <dbReference type="ARBA" id="ARBA00004651"/>
    </source>
</evidence>
<name>A0A553ZMN5_9ACTN</name>
<gene>
    <name evidence="9" type="primary">eccD</name>
    <name evidence="9" type="ORF">FNZ23_08230</name>
</gene>
<keyword evidence="5 7" id="KW-1133">Transmembrane helix</keyword>
<protein>
    <submittedName>
        <fullName evidence="9">Type VII secretion integral membrane protein EccD</fullName>
    </submittedName>
</protein>
<comment type="subcellular location">
    <subcellularLocation>
        <location evidence="1">Cell membrane</location>
        <topology evidence="1">Multi-pass membrane protein</topology>
    </subcellularLocation>
</comment>
<proteinExistence type="inferred from homology"/>
<feature type="transmembrane region" description="Helical" evidence="7">
    <location>
        <begin position="126"/>
        <end position="143"/>
    </location>
</feature>
<feature type="transmembrane region" description="Helical" evidence="7">
    <location>
        <begin position="263"/>
        <end position="283"/>
    </location>
</feature>
<feature type="transmembrane region" description="Helical" evidence="7">
    <location>
        <begin position="235"/>
        <end position="257"/>
    </location>
</feature>
<organism evidence="9 10">
    <name type="scientific">Streptomyces benahoarensis</name>
    <dbReference type="NCBI Taxonomy" id="2595054"/>
    <lineage>
        <taxon>Bacteria</taxon>
        <taxon>Bacillati</taxon>
        <taxon>Actinomycetota</taxon>
        <taxon>Actinomycetes</taxon>
        <taxon>Kitasatosporales</taxon>
        <taxon>Streptomycetaceae</taxon>
        <taxon>Streptomyces</taxon>
    </lineage>
</organism>
<feature type="transmembrane region" description="Helical" evidence="7">
    <location>
        <begin position="442"/>
        <end position="463"/>
    </location>
</feature>
<evidence type="ECO:0000256" key="5">
    <source>
        <dbReference type="ARBA" id="ARBA00022989"/>
    </source>
</evidence>
<evidence type="ECO:0000256" key="3">
    <source>
        <dbReference type="ARBA" id="ARBA00022475"/>
    </source>
</evidence>
<evidence type="ECO:0000259" key="8">
    <source>
        <dbReference type="Pfam" id="PF19053"/>
    </source>
</evidence>
<evidence type="ECO:0000256" key="2">
    <source>
        <dbReference type="ARBA" id="ARBA00006162"/>
    </source>
</evidence>
<sequence>MSSTIVADICKIVVKAPERSFEIGLPTDMPLVEVMPSLLEHGSVPGGDLDETGVEHGGWILQRLGRPALDEESTPADLGLRDGETLHLRPRREQLPPVHFDDLVDGVATGMRERADQWGPQGTRRLALGFGSAVLLAGLVPLATSGLPLLHSAATAAVGVLLLLGAIAASRAVGDAVAGTTLGLLAVPYLFVAGWFVPAGPAGDPLLGARLLAGAAAGSGAAILALAAAASAAPLFTAVLLGFWLTAVGGVLGLTAGLGPSEAAGPVAAVTVILGTFVPLLSFRLAGLRLPPLPTNAQELQEGIDPVPSTDVLERTRVADRYMTALYAACGLMCAVCLVALSTGRGWEPLVLGSVLSVLLVLHARAMAGTRQRLSVVLPGCLGLLLPAVGFAWHGSPGTRALVLLALLIVGAGLVIASWVLPGRRLVPYWGRAADLLHSACAVALLPLVLIDLGALGALRAWLS</sequence>